<dbReference type="SUPFAM" id="SSF55874">
    <property type="entry name" value="ATPase domain of HSP90 chaperone/DNA topoisomerase II/histidine kinase"/>
    <property type="match status" value="1"/>
</dbReference>
<dbReference type="CDD" id="cd16919">
    <property type="entry name" value="HATPase_CckA-like"/>
    <property type="match status" value="1"/>
</dbReference>
<feature type="domain" description="Histidine kinase" evidence="6">
    <location>
        <begin position="463"/>
        <end position="686"/>
    </location>
</feature>
<comment type="catalytic activity">
    <reaction evidence="1">
        <text>ATP + protein L-histidine = ADP + protein N-phospho-L-histidine.</text>
        <dbReference type="EC" id="2.7.13.3"/>
    </reaction>
</comment>
<dbReference type="InterPro" id="IPR001789">
    <property type="entry name" value="Sig_transdc_resp-reg_receiver"/>
</dbReference>
<evidence type="ECO:0000259" key="7">
    <source>
        <dbReference type="PROSITE" id="PS50110"/>
    </source>
</evidence>
<evidence type="ECO:0000256" key="2">
    <source>
        <dbReference type="ARBA" id="ARBA00012438"/>
    </source>
</evidence>
<feature type="domain" description="PAS" evidence="8">
    <location>
        <begin position="300"/>
        <end position="370"/>
    </location>
</feature>
<dbReference type="InterPro" id="IPR011006">
    <property type="entry name" value="CheY-like_superfamily"/>
</dbReference>
<dbReference type="Pfam" id="PF00072">
    <property type="entry name" value="Response_reg"/>
    <property type="match status" value="2"/>
</dbReference>
<name>A0A0T7FNX7_NEOGA</name>
<dbReference type="PANTHER" id="PTHR43065">
    <property type="entry name" value="SENSOR HISTIDINE KINASE"/>
    <property type="match status" value="1"/>
</dbReference>
<feature type="modified residue" description="4-aspartylphosphate" evidence="4">
    <location>
        <position position="912"/>
    </location>
</feature>
<dbReference type="EC" id="2.7.13.3" evidence="2"/>
<dbReference type="PRINTS" id="PR00344">
    <property type="entry name" value="BCTRLSENSOR"/>
</dbReference>
<dbReference type="PROSITE" id="PS50112">
    <property type="entry name" value="PAS"/>
    <property type="match status" value="2"/>
</dbReference>
<keyword evidence="10" id="KW-0808">Transferase</keyword>
<dbReference type="InterPro" id="IPR005467">
    <property type="entry name" value="His_kinase_dom"/>
</dbReference>
<dbReference type="RefSeq" id="WP_046667543.1">
    <property type="nucleotide sequence ID" value="NZ_CCRH01000009.1"/>
</dbReference>
<evidence type="ECO:0000313" key="10">
    <source>
        <dbReference type="EMBL" id="CDZ36679.1"/>
    </source>
</evidence>
<dbReference type="Gene3D" id="1.10.287.130">
    <property type="match status" value="1"/>
</dbReference>
<dbReference type="Pfam" id="PF00512">
    <property type="entry name" value="HisKA"/>
    <property type="match status" value="1"/>
</dbReference>
<dbReference type="CDD" id="cd00130">
    <property type="entry name" value="PAS"/>
    <property type="match status" value="2"/>
</dbReference>
<protein>
    <recommendedName>
        <fullName evidence="2">histidine kinase</fullName>
        <ecNumber evidence="2">2.7.13.3</ecNumber>
    </recommendedName>
</protein>
<feature type="region of interest" description="Disordered" evidence="5">
    <location>
        <begin position="824"/>
        <end position="854"/>
    </location>
</feature>
<gene>
    <name evidence="10" type="ORF">NGAL_HAMBI1145_34630</name>
</gene>
<feature type="domain" description="PAC" evidence="9">
    <location>
        <begin position="373"/>
        <end position="425"/>
    </location>
</feature>
<dbReference type="InterPro" id="IPR000014">
    <property type="entry name" value="PAS"/>
</dbReference>
<dbReference type="InterPro" id="IPR035965">
    <property type="entry name" value="PAS-like_dom_sf"/>
</dbReference>
<sequence>MFRLTELSEIDLNQLFNLSPNPYVILDRELRLVGMNDAYLAVTGRSREELVGRTMFDAFPSEPGSVPGRLLRQSFARVLSTAEVDHLPLMPYPIPGPDGELEDRYWSATHTPIKDEAGRLIFILQHTVDVTELHLLRSRSAGDGVLKVHTDLMRRADAVQGQNAVLGEEREYLRMLFEQAPGFMAVLRGPEHVFSIVNRSYRAIVGREDLIGKTVREALPDVASQGVYELLDEVYRTGTPYSAYGARVVFRSPESAEPEERFLDFVYQPIRDHDGMVSGIFVQGQDVTELRRAQEAARENEDRFRTLAQSLPTHVWTATPDGRMQWCNDQIFTYSGLESFYFDKERRSEMLHPDDSPRIAAAWGEALRTGSRLETEIRLRRHDGVYRWFISRAVPIKNAEGEITLWVATNTDIDEQKKTESELSSLAETLGHRVEERTIELERTQEVLRQSQKMEAIGNLAGGIAHDFNNLLQVITGNLQLLGREFAGNEVAERRLNSALAGASRGARLASQLLAFGRRQPLSPKVINLSRLIREMDHLLRRSLGEAIEIDTIVGGGLWNTLVDPSNVENALLNLAINARDAMNGQGKLTIELGNAYLDDEYASRTFDIEAGQYVMLAVTDTGTGMTADILAKVFDPFFTTKPEGKGTGLGLSMVYGFVKQSGGHIRIYSEPGNGTTVRIYLPRSMEDEDVVAENTGGAALGGNETILVVEDDEAVREITVSLLAELGYRVLRAKDADSGLAIIESGVPIDCLFTDVVMPGRLKSRDLAKRAKERLPHLGVLFTSGYTENSIVHGGRLDPGVNLLSKPYTREALARKIRQVIDQNRQAPQPRLPESPSETGLAATASAKPAVEQPSAPDLPIAVLLVEDEALIRISTADFLQDAGMTVIEAGSAAEALAAAGSDRIDILVTDVHLPEMSGLQLALKLRETLADLPVIFATGDRNVPGSETLGNTALITKPYDYELLTARIRAMVAPRSGG</sequence>
<dbReference type="EMBL" id="CCRH01000009">
    <property type="protein sequence ID" value="CDZ36679.1"/>
    <property type="molecule type" value="Genomic_DNA"/>
</dbReference>
<dbReference type="InterPro" id="IPR013656">
    <property type="entry name" value="PAS_4"/>
</dbReference>
<dbReference type="OrthoDB" id="9796100at2"/>
<dbReference type="PROSITE" id="PS50110">
    <property type="entry name" value="RESPONSE_REGULATORY"/>
    <property type="match status" value="2"/>
</dbReference>
<evidence type="ECO:0000259" key="6">
    <source>
        <dbReference type="PROSITE" id="PS50109"/>
    </source>
</evidence>
<feature type="domain" description="Response regulatory" evidence="7">
    <location>
        <begin position="863"/>
        <end position="974"/>
    </location>
</feature>
<dbReference type="InterPro" id="IPR036890">
    <property type="entry name" value="HATPase_C_sf"/>
</dbReference>
<evidence type="ECO:0000256" key="3">
    <source>
        <dbReference type="ARBA" id="ARBA00022553"/>
    </source>
</evidence>
<evidence type="ECO:0000259" key="8">
    <source>
        <dbReference type="PROSITE" id="PS50112"/>
    </source>
</evidence>
<evidence type="ECO:0000256" key="4">
    <source>
        <dbReference type="PROSITE-ProRule" id="PRU00169"/>
    </source>
</evidence>
<dbReference type="Proteomes" id="UP000046176">
    <property type="component" value="Unassembled WGS sequence"/>
</dbReference>
<proteinExistence type="predicted"/>
<dbReference type="InterPro" id="IPR036097">
    <property type="entry name" value="HisK_dim/P_sf"/>
</dbReference>
<dbReference type="InterPro" id="IPR003661">
    <property type="entry name" value="HisK_dim/P_dom"/>
</dbReference>
<dbReference type="Gene3D" id="3.30.450.20">
    <property type="entry name" value="PAS domain"/>
    <property type="match status" value="3"/>
</dbReference>
<dbReference type="Pfam" id="PF08447">
    <property type="entry name" value="PAS_3"/>
    <property type="match status" value="1"/>
</dbReference>
<dbReference type="FunFam" id="3.30.450.20:FF:000099">
    <property type="entry name" value="Sensory box sensor histidine kinase"/>
    <property type="match status" value="1"/>
</dbReference>
<keyword evidence="10" id="KW-0418">Kinase</keyword>
<evidence type="ECO:0000256" key="5">
    <source>
        <dbReference type="SAM" id="MobiDB-lite"/>
    </source>
</evidence>
<dbReference type="CDD" id="cd00156">
    <property type="entry name" value="REC"/>
    <property type="match status" value="1"/>
</dbReference>
<dbReference type="AlphaFoldDB" id="A0A0T7FNX7"/>
<dbReference type="SMART" id="SM00387">
    <property type="entry name" value="HATPase_c"/>
    <property type="match status" value="1"/>
</dbReference>
<dbReference type="Pfam" id="PF02518">
    <property type="entry name" value="HATPase_c"/>
    <property type="match status" value="1"/>
</dbReference>
<dbReference type="InterPro" id="IPR003594">
    <property type="entry name" value="HATPase_dom"/>
</dbReference>
<dbReference type="SMART" id="SM00086">
    <property type="entry name" value="PAC"/>
    <property type="match status" value="2"/>
</dbReference>
<evidence type="ECO:0000313" key="11">
    <source>
        <dbReference type="Proteomes" id="UP000046176"/>
    </source>
</evidence>
<feature type="domain" description="PAS" evidence="8">
    <location>
        <begin position="8"/>
        <end position="56"/>
    </location>
</feature>
<dbReference type="PROSITE" id="PS50109">
    <property type="entry name" value="HIS_KIN"/>
    <property type="match status" value="1"/>
</dbReference>
<accession>A0A0T7FNX7</accession>
<dbReference type="NCBIfam" id="TIGR00229">
    <property type="entry name" value="sensory_box"/>
    <property type="match status" value="3"/>
</dbReference>
<dbReference type="Gene3D" id="3.40.50.2300">
    <property type="match status" value="2"/>
</dbReference>
<dbReference type="CDD" id="cd18161">
    <property type="entry name" value="REC_hyHK_blue-like"/>
    <property type="match status" value="1"/>
</dbReference>
<dbReference type="SMART" id="SM00091">
    <property type="entry name" value="PAS"/>
    <property type="match status" value="3"/>
</dbReference>
<keyword evidence="3 4" id="KW-0597">Phosphoprotein</keyword>
<dbReference type="CDD" id="cd00082">
    <property type="entry name" value="HisKA"/>
    <property type="match status" value="1"/>
</dbReference>
<evidence type="ECO:0000259" key="9">
    <source>
        <dbReference type="PROSITE" id="PS50113"/>
    </source>
</evidence>
<dbReference type="SUPFAM" id="SSF55785">
    <property type="entry name" value="PYP-like sensor domain (PAS domain)"/>
    <property type="match status" value="3"/>
</dbReference>
<dbReference type="InterPro" id="IPR000700">
    <property type="entry name" value="PAS-assoc_C"/>
</dbReference>
<dbReference type="SUPFAM" id="SSF47384">
    <property type="entry name" value="Homodimeric domain of signal transducing histidine kinase"/>
    <property type="match status" value="1"/>
</dbReference>
<organism evidence="10 11">
    <name type="scientific">Neorhizobium galegae bv. officinalis</name>
    <dbReference type="NCBI Taxonomy" id="323656"/>
    <lineage>
        <taxon>Bacteria</taxon>
        <taxon>Pseudomonadati</taxon>
        <taxon>Pseudomonadota</taxon>
        <taxon>Alphaproteobacteria</taxon>
        <taxon>Hyphomicrobiales</taxon>
        <taxon>Rhizobiaceae</taxon>
        <taxon>Rhizobium/Agrobacterium group</taxon>
        <taxon>Neorhizobium</taxon>
    </lineage>
</organism>
<dbReference type="GO" id="GO:0000155">
    <property type="term" value="F:phosphorelay sensor kinase activity"/>
    <property type="evidence" value="ECO:0007669"/>
    <property type="project" value="InterPro"/>
</dbReference>
<feature type="modified residue" description="4-aspartylphosphate" evidence="4">
    <location>
        <position position="756"/>
    </location>
</feature>
<dbReference type="PROSITE" id="PS50113">
    <property type="entry name" value="PAC"/>
    <property type="match status" value="2"/>
</dbReference>
<reference evidence="10 11" key="1">
    <citation type="submission" date="2014-08" db="EMBL/GenBank/DDBJ databases">
        <authorList>
            <person name="Chen Y.-H."/>
        </authorList>
    </citation>
    <scope>NUCLEOTIDE SEQUENCE [LARGE SCALE GENOMIC DNA]</scope>
</reference>
<dbReference type="Gene3D" id="3.30.565.10">
    <property type="entry name" value="Histidine kinase-like ATPase, C-terminal domain"/>
    <property type="match status" value="1"/>
</dbReference>
<dbReference type="InterPro" id="IPR004358">
    <property type="entry name" value="Sig_transdc_His_kin-like_C"/>
</dbReference>
<dbReference type="SMART" id="SM00448">
    <property type="entry name" value="REC"/>
    <property type="match status" value="2"/>
</dbReference>
<dbReference type="PANTHER" id="PTHR43065:SF49">
    <property type="entry name" value="HISTIDINE KINASE"/>
    <property type="match status" value="1"/>
</dbReference>
<feature type="domain" description="PAC" evidence="9">
    <location>
        <begin position="244"/>
        <end position="299"/>
    </location>
</feature>
<dbReference type="SMART" id="SM00388">
    <property type="entry name" value="HisKA"/>
    <property type="match status" value="1"/>
</dbReference>
<dbReference type="SUPFAM" id="SSF52172">
    <property type="entry name" value="CheY-like"/>
    <property type="match status" value="2"/>
</dbReference>
<dbReference type="InterPro" id="IPR001610">
    <property type="entry name" value="PAC"/>
</dbReference>
<dbReference type="Pfam" id="PF08448">
    <property type="entry name" value="PAS_4"/>
    <property type="match status" value="2"/>
</dbReference>
<feature type="domain" description="Response regulatory" evidence="7">
    <location>
        <begin position="706"/>
        <end position="822"/>
    </location>
</feature>
<evidence type="ECO:0000256" key="1">
    <source>
        <dbReference type="ARBA" id="ARBA00000085"/>
    </source>
</evidence>
<dbReference type="InterPro" id="IPR013655">
    <property type="entry name" value="PAS_fold_3"/>
</dbReference>